<protein>
    <submittedName>
        <fullName evidence="1">ORF93</fullName>
    </submittedName>
</protein>
<reference evidence="1" key="1">
    <citation type="journal article" date="2016" name="PLoS ONE">
        <title>Genome of Cnaphalocrocis medinalis Granulovirus, the First Crambidae-Infecting Betabaculovirus Isolated from Rice Leaffolder to Sequenced.</title>
        <authorList>
            <person name="Han G."/>
            <person name="Xu J."/>
            <person name="Liu Q."/>
            <person name="Li C."/>
            <person name="Xu H."/>
            <person name="Lu Z."/>
        </authorList>
    </citation>
    <scope>NUCLEOTIDE SEQUENCE</scope>
</reference>
<organism evidence="1">
    <name type="scientific">Cnaphalocrocis medinalis granulovirus</name>
    <dbReference type="NCBI Taxonomy" id="1750712"/>
    <lineage>
        <taxon>Viruses</taxon>
        <taxon>Viruses incertae sedis</taxon>
        <taxon>Naldaviricetes</taxon>
        <taxon>Lefavirales</taxon>
        <taxon>Baculoviridae</taxon>
        <taxon>Betabaculovirus</taxon>
        <taxon>Betabaculovirus cnamedinalis</taxon>
    </lineage>
</organism>
<proteinExistence type="predicted"/>
<dbReference type="EMBL" id="KP658210">
    <property type="protein sequence ID" value="ALN42026.1"/>
    <property type="molecule type" value="Genomic_DNA"/>
</dbReference>
<accession>A0A0X9H2Z2</accession>
<sequence length="73" mass="8528">MFFCVKVFFTQTNKKCYKNIDRADYVIRSPRIEATAGRPITSSLIQPKSKFLLNPLCAKQSLRKTFYAKRFVC</sequence>
<name>A0A0X9H2Z2_9BBAC</name>
<evidence type="ECO:0000313" key="1">
    <source>
        <dbReference type="EMBL" id="ALN42026.1"/>
    </source>
</evidence>